<name>A0A557RQF4_9RHOO</name>
<accession>A0A557RQF4</accession>
<gene>
    <name evidence="1" type="ORF">FHP89_19380</name>
</gene>
<sequence>MRASRSPFSGRLNWLPALLLAAVLQFSMGVPLTHAYEHLPASEAHPAGTAHIGDPAEHAADLLCLDCVAATATADMLVDGGATACLPSPGLVAATVSSRPFPASRARRARNRSPPTV</sequence>
<organism evidence="1 2">
    <name type="scientific">Denitromonas halophila</name>
    <dbReference type="NCBI Taxonomy" id="1629404"/>
    <lineage>
        <taxon>Bacteria</taxon>
        <taxon>Pseudomonadati</taxon>
        <taxon>Pseudomonadota</taxon>
        <taxon>Betaproteobacteria</taxon>
        <taxon>Rhodocyclales</taxon>
        <taxon>Zoogloeaceae</taxon>
        <taxon>Denitromonas</taxon>
    </lineage>
</organism>
<protein>
    <recommendedName>
        <fullName evidence="3">DUF2946 domain-containing protein</fullName>
    </recommendedName>
</protein>
<evidence type="ECO:0000313" key="1">
    <source>
        <dbReference type="EMBL" id="TVO72019.1"/>
    </source>
</evidence>
<dbReference type="AlphaFoldDB" id="A0A557RQF4"/>
<proteinExistence type="predicted"/>
<reference evidence="1 2" key="1">
    <citation type="submission" date="2019-07" db="EMBL/GenBank/DDBJ databases">
        <title>The pathways for chlorine oxyanion respiration interact through the shared metabolite chlorate.</title>
        <authorList>
            <person name="Barnum T.P."/>
            <person name="Cheng Y."/>
            <person name="Hill K.A."/>
            <person name="Lucas L.N."/>
            <person name="Carlson H.K."/>
            <person name="Coates J.D."/>
        </authorList>
    </citation>
    <scope>NUCLEOTIDE SEQUENCE [LARGE SCALE GENOMIC DNA]</scope>
    <source>
        <strain evidence="1 2">SFB-1</strain>
    </source>
</reference>
<dbReference type="EMBL" id="VMNI01000022">
    <property type="protein sequence ID" value="TVO72019.1"/>
    <property type="molecule type" value="Genomic_DNA"/>
</dbReference>
<comment type="caution">
    <text evidence="1">The sequence shown here is derived from an EMBL/GenBank/DDBJ whole genome shotgun (WGS) entry which is preliminary data.</text>
</comment>
<dbReference type="Proteomes" id="UP000318349">
    <property type="component" value="Unassembled WGS sequence"/>
</dbReference>
<evidence type="ECO:0008006" key="3">
    <source>
        <dbReference type="Google" id="ProtNLM"/>
    </source>
</evidence>
<evidence type="ECO:0000313" key="2">
    <source>
        <dbReference type="Proteomes" id="UP000318349"/>
    </source>
</evidence>